<gene>
    <name evidence="2" type="ORF">LTR82_002863</name>
</gene>
<feature type="transmembrane region" description="Helical" evidence="1">
    <location>
        <begin position="20"/>
        <end position="41"/>
    </location>
</feature>
<sequence>MPETTPQPSGPLNLLRPLLLLSYSAYYILPTLLALLSTLNLTPLLSPSAFKDAWFARFWAFFGPLSREFAAPSVMPLLQNSARGVCLDIGPGSGQWLYLFARANNSEITKIYGVEPNVGMHAELRANAVKAGLGDVYEVIGCGAQELGTRGGIGRGSVDTIITVQCLCSIPTPERIIKELYPLLKPGGKWLVYEHVRTKYQGDFVAHWQSALRLNELLGGAINTVWPHFFNGCDITRPTDEWLLQAGEWEEVNLRPGKGEGKYDTVPHTIGTLTKRK</sequence>
<dbReference type="AlphaFoldDB" id="A0AAN6FX84"/>
<proteinExistence type="predicted"/>
<accession>A0AAN6FX84</accession>
<name>A0AAN6FX84_9PEZI</name>
<evidence type="ECO:0000313" key="3">
    <source>
        <dbReference type="Proteomes" id="UP001168146"/>
    </source>
</evidence>
<dbReference type="SUPFAM" id="SSF53335">
    <property type="entry name" value="S-adenosyl-L-methionine-dependent methyltransferases"/>
    <property type="match status" value="1"/>
</dbReference>
<dbReference type="PANTHER" id="PTHR45036">
    <property type="entry name" value="METHYLTRANSFERASE LIKE 7B"/>
    <property type="match status" value="1"/>
</dbReference>
<dbReference type="EMBL" id="JASUXU010000005">
    <property type="protein sequence ID" value="KAK0326118.1"/>
    <property type="molecule type" value="Genomic_DNA"/>
</dbReference>
<comment type="caution">
    <text evidence="2">The sequence shown here is derived from an EMBL/GenBank/DDBJ whole genome shotgun (WGS) entry which is preliminary data.</text>
</comment>
<protein>
    <recommendedName>
        <fullName evidence="4">Methyltransferase type 11 domain-containing protein</fullName>
    </recommendedName>
</protein>
<reference evidence="2" key="1">
    <citation type="submission" date="2021-12" db="EMBL/GenBank/DDBJ databases">
        <title>Black yeast isolated from Biological Soil Crust.</title>
        <authorList>
            <person name="Kurbessoian T."/>
        </authorList>
    </citation>
    <scope>NUCLEOTIDE SEQUENCE</scope>
    <source>
        <strain evidence="2">CCFEE 5208</strain>
    </source>
</reference>
<keyword evidence="1" id="KW-0472">Membrane</keyword>
<keyword evidence="1" id="KW-0812">Transmembrane</keyword>
<evidence type="ECO:0000313" key="2">
    <source>
        <dbReference type="EMBL" id="KAK0326118.1"/>
    </source>
</evidence>
<organism evidence="2 3">
    <name type="scientific">Friedmanniomyces endolithicus</name>
    <dbReference type="NCBI Taxonomy" id="329885"/>
    <lineage>
        <taxon>Eukaryota</taxon>
        <taxon>Fungi</taxon>
        <taxon>Dikarya</taxon>
        <taxon>Ascomycota</taxon>
        <taxon>Pezizomycotina</taxon>
        <taxon>Dothideomycetes</taxon>
        <taxon>Dothideomycetidae</taxon>
        <taxon>Mycosphaerellales</taxon>
        <taxon>Teratosphaeriaceae</taxon>
        <taxon>Friedmanniomyces</taxon>
    </lineage>
</organism>
<evidence type="ECO:0008006" key="4">
    <source>
        <dbReference type="Google" id="ProtNLM"/>
    </source>
</evidence>
<dbReference type="CDD" id="cd02440">
    <property type="entry name" value="AdoMet_MTases"/>
    <property type="match status" value="1"/>
</dbReference>
<dbReference type="Pfam" id="PF13489">
    <property type="entry name" value="Methyltransf_23"/>
    <property type="match status" value="1"/>
</dbReference>
<dbReference type="Gene3D" id="3.40.50.150">
    <property type="entry name" value="Vaccinia Virus protein VP39"/>
    <property type="match status" value="1"/>
</dbReference>
<dbReference type="InterPro" id="IPR029063">
    <property type="entry name" value="SAM-dependent_MTases_sf"/>
</dbReference>
<dbReference type="InterPro" id="IPR052356">
    <property type="entry name" value="Thiol_S-MT"/>
</dbReference>
<dbReference type="PANTHER" id="PTHR45036:SF1">
    <property type="entry name" value="METHYLTRANSFERASE LIKE 7A"/>
    <property type="match status" value="1"/>
</dbReference>
<dbReference type="Proteomes" id="UP001168146">
    <property type="component" value="Unassembled WGS sequence"/>
</dbReference>
<evidence type="ECO:0000256" key="1">
    <source>
        <dbReference type="SAM" id="Phobius"/>
    </source>
</evidence>
<keyword evidence="1" id="KW-1133">Transmembrane helix</keyword>